<name>A0ABQ5ZJJ9_9HYPH</name>
<sequence length="135" mass="14394">MNIATRKAKGPAEAATSPSHGSTNPRKEKEMNEVTNSTAAPSGPDPLLVAIRLYQRGLADFNIQAVGDADWNKVADVTYGPHLSALAEWDQPASSFEGAVEALRISLTEEDGVYGCDAADRMVKAAYDFLKGVRA</sequence>
<dbReference type="EMBL" id="BSOP01000020">
    <property type="protein sequence ID" value="GLR51811.1"/>
    <property type="molecule type" value="Genomic_DNA"/>
</dbReference>
<evidence type="ECO:0000256" key="1">
    <source>
        <dbReference type="SAM" id="MobiDB-lite"/>
    </source>
</evidence>
<evidence type="ECO:0000313" key="2">
    <source>
        <dbReference type="EMBL" id="GLR51811.1"/>
    </source>
</evidence>
<feature type="region of interest" description="Disordered" evidence="1">
    <location>
        <begin position="1"/>
        <end position="45"/>
    </location>
</feature>
<evidence type="ECO:0000313" key="3">
    <source>
        <dbReference type="Proteomes" id="UP001156702"/>
    </source>
</evidence>
<accession>A0ABQ5ZJJ9</accession>
<dbReference type="RefSeq" id="WP_244767959.1">
    <property type="nucleotide sequence ID" value="NZ_BSOP01000020.1"/>
</dbReference>
<proteinExistence type="predicted"/>
<comment type="caution">
    <text evidence="2">The sequence shown here is derived from an EMBL/GenBank/DDBJ whole genome shotgun (WGS) entry which is preliminary data.</text>
</comment>
<organism evidence="2 3">
    <name type="scientific">Shinella yambaruensis</name>
    <dbReference type="NCBI Taxonomy" id="415996"/>
    <lineage>
        <taxon>Bacteria</taxon>
        <taxon>Pseudomonadati</taxon>
        <taxon>Pseudomonadota</taxon>
        <taxon>Alphaproteobacteria</taxon>
        <taxon>Hyphomicrobiales</taxon>
        <taxon>Rhizobiaceae</taxon>
        <taxon>Shinella</taxon>
    </lineage>
</organism>
<protein>
    <submittedName>
        <fullName evidence="2">Uncharacterized protein</fullName>
    </submittedName>
</protein>
<keyword evidence="3" id="KW-1185">Reference proteome</keyword>
<reference evidence="3" key="1">
    <citation type="journal article" date="2019" name="Int. J. Syst. Evol. Microbiol.">
        <title>The Global Catalogue of Microorganisms (GCM) 10K type strain sequencing project: providing services to taxonomists for standard genome sequencing and annotation.</title>
        <authorList>
            <consortium name="The Broad Institute Genomics Platform"/>
            <consortium name="The Broad Institute Genome Sequencing Center for Infectious Disease"/>
            <person name="Wu L."/>
            <person name="Ma J."/>
        </authorList>
    </citation>
    <scope>NUCLEOTIDE SEQUENCE [LARGE SCALE GENOMIC DNA]</scope>
    <source>
        <strain evidence="3">NBRC 102122</strain>
    </source>
</reference>
<dbReference type="Proteomes" id="UP001156702">
    <property type="component" value="Unassembled WGS sequence"/>
</dbReference>
<gene>
    <name evidence="2" type="ORF">GCM10007923_30210</name>
</gene>